<accession>A0A164U233</accession>
<evidence type="ECO:0000313" key="1">
    <source>
        <dbReference type="EMBL" id="KZS92847.1"/>
    </source>
</evidence>
<dbReference type="AlphaFoldDB" id="A0A164U233"/>
<reference evidence="1 2" key="1">
    <citation type="journal article" date="2016" name="Mol. Biol. Evol.">
        <title>Comparative Genomics of Early-Diverging Mushroom-Forming Fungi Provides Insights into the Origins of Lignocellulose Decay Capabilities.</title>
        <authorList>
            <person name="Nagy L.G."/>
            <person name="Riley R."/>
            <person name="Tritt A."/>
            <person name="Adam C."/>
            <person name="Daum C."/>
            <person name="Floudas D."/>
            <person name="Sun H."/>
            <person name="Yadav J.S."/>
            <person name="Pangilinan J."/>
            <person name="Larsson K.H."/>
            <person name="Matsuura K."/>
            <person name="Barry K."/>
            <person name="Labutti K."/>
            <person name="Kuo R."/>
            <person name="Ohm R.A."/>
            <person name="Bhattacharya S.S."/>
            <person name="Shirouzu T."/>
            <person name="Yoshinaga Y."/>
            <person name="Martin F.M."/>
            <person name="Grigoriev I.V."/>
            <person name="Hibbett D.S."/>
        </authorList>
    </citation>
    <scope>NUCLEOTIDE SEQUENCE [LARGE SCALE GENOMIC DNA]</scope>
    <source>
        <strain evidence="1 2">HHB9708</strain>
    </source>
</reference>
<dbReference type="EMBL" id="KV419409">
    <property type="protein sequence ID" value="KZS92847.1"/>
    <property type="molecule type" value="Genomic_DNA"/>
</dbReference>
<name>A0A164U233_9AGAM</name>
<evidence type="ECO:0000313" key="2">
    <source>
        <dbReference type="Proteomes" id="UP000076722"/>
    </source>
</evidence>
<sequence length="175" mass="19622">MSFENSDLAENFPLFGHVIWLNDVPINKTGKHFETSYYHKRRLDGPVGPVGQAHNAVHRENRRLEHEYDDGAGYTKHSTTNITIRSTQQNTHLDSTFSTRQHDVIIFQPLTSKVVPEQDIENVAPGGARTKFGRPCVDDVIRTRTIKYVLSRTCASPVRDSFSSSETAVTAGGRP</sequence>
<organism evidence="1 2">
    <name type="scientific">Sistotremastrum niveocremeum HHB9708</name>
    <dbReference type="NCBI Taxonomy" id="1314777"/>
    <lineage>
        <taxon>Eukaryota</taxon>
        <taxon>Fungi</taxon>
        <taxon>Dikarya</taxon>
        <taxon>Basidiomycota</taxon>
        <taxon>Agaricomycotina</taxon>
        <taxon>Agaricomycetes</taxon>
        <taxon>Sistotremastrales</taxon>
        <taxon>Sistotremastraceae</taxon>
        <taxon>Sertulicium</taxon>
        <taxon>Sertulicium niveocremeum</taxon>
    </lineage>
</organism>
<dbReference type="Proteomes" id="UP000076722">
    <property type="component" value="Unassembled WGS sequence"/>
</dbReference>
<proteinExistence type="predicted"/>
<gene>
    <name evidence="1" type="ORF">SISNIDRAFT_495990</name>
</gene>
<keyword evidence="2" id="KW-1185">Reference proteome</keyword>
<protein>
    <submittedName>
        <fullName evidence="1">Uncharacterized protein</fullName>
    </submittedName>
</protein>